<dbReference type="EMBL" id="JACHWS010000002">
    <property type="protein sequence ID" value="MBB3037364.1"/>
    <property type="molecule type" value="Genomic_DNA"/>
</dbReference>
<name>A0A839RMI7_9ACTN</name>
<dbReference type="Proteomes" id="UP000567922">
    <property type="component" value="Unassembled WGS sequence"/>
</dbReference>
<dbReference type="GO" id="GO:0003700">
    <property type="term" value="F:DNA-binding transcription factor activity"/>
    <property type="evidence" value="ECO:0007669"/>
    <property type="project" value="TreeGrafter"/>
</dbReference>
<evidence type="ECO:0000256" key="3">
    <source>
        <dbReference type="SAM" id="MobiDB-lite"/>
    </source>
</evidence>
<dbReference type="OrthoDB" id="8479950at2"/>
<dbReference type="InterPro" id="IPR009057">
    <property type="entry name" value="Homeodomain-like_sf"/>
</dbReference>
<feature type="domain" description="HTH tetR-type" evidence="4">
    <location>
        <begin position="33"/>
        <end position="93"/>
    </location>
</feature>
<dbReference type="PANTHER" id="PTHR30055">
    <property type="entry name" value="HTH-TYPE TRANSCRIPTIONAL REGULATOR RUTR"/>
    <property type="match status" value="1"/>
</dbReference>
<feature type="DNA-binding region" description="H-T-H motif" evidence="2">
    <location>
        <begin position="56"/>
        <end position="75"/>
    </location>
</feature>
<protein>
    <submittedName>
        <fullName evidence="5">AcrR family transcriptional regulator</fullName>
    </submittedName>
</protein>
<organism evidence="5 6">
    <name type="scientific">Hoyosella altamirensis</name>
    <dbReference type="NCBI Taxonomy" id="616997"/>
    <lineage>
        <taxon>Bacteria</taxon>
        <taxon>Bacillati</taxon>
        <taxon>Actinomycetota</taxon>
        <taxon>Actinomycetes</taxon>
        <taxon>Mycobacteriales</taxon>
        <taxon>Hoyosellaceae</taxon>
        <taxon>Hoyosella</taxon>
    </lineage>
</organism>
<dbReference type="PROSITE" id="PS50977">
    <property type="entry name" value="HTH_TETR_2"/>
    <property type="match status" value="1"/>
</dbReference>
<dbReference type="Pfam" id="PF00440">
    <property type="entry name" value="TetR_N"/>
    <property type="match status" value="1"/>
</dbReference>
<evidence type="ECO:0000313" key="5">
    <source>
        <dbReference type="EMBL" id="MBB3037364.1"/>
    </source>
</evidence>
<accession>A0A839RMI7</accession>
<keyword evidence="6" id="KW-1185">Reference proteome</keyword>
<keyword evidence="1 2" id="KW-0238">DNA-binding</keyword>
<dbReference type="PROSITE" id="PS01081">
    <property type="entry name" value="HTH_TETR_1"/>
    <property type="match status" value="1"/>
</dbReference>
<proteinExistence type="predicted"/>
<feature type="region of interest" description="Disordered" evidence="3">
    <location>
        <begin position="1"/>
        <end position="33"/>
    </location>
</feature>
<sequence length="222" mass="24534">MSEAMSQDASAGVVPLREDAAASRSRRQRFEPDERRKQILRAAIRVFEEKSYGSVSTTELAQAAGVTRGLMHHYFGTKRELYIEVIRVLVTVPEMDEVGSAAGSVEERVDSWIAGFLDFIERHGRLWVSAVSAEGFGGDPDVMRVLDEADDIAASRLIEVVGLGRFESSEDDLRAMIRAYGGVVKAAAREWVLRGSLSRERVHAMLRGALLGIVREALVWDA</sequence>
<dbReference type="SUPFAM" id="SSF46689">
    <property type="entry name" value="Homeodomain-like"/>
    <property type="match status" value="1"/>
</dbReference>
<dbReference type="Gene3D" id="1.10.357.10">
    <property type="entry name" value="Tetracycline Repressor, domain 2"/>
    <property type="match status" value="1"/>
</dbReference>
<evidence type="ECO:0000256" key="2">
    <source>
        <dbReference type="PROSITE-ProRule" id="PRU00335"/>
    </source>
</evidence>
<dbReference type="InterPro" id="IPR001647">
    <property type="entry name" value="HTH_TetR"/>
</dbReference>
<gene>
    <name evidence="5" type="ORF">FHU29_001813</name>
</gene>
<dbReference type="InterPro" id="IPR050109">
    <property type="entry name" value="HTH-type_TetR-like_transc_reg"/>
</dbReference>
<reference evidence="5 6" key="1">
    <citation type="submission" date="2020-08" db="EMBL/GenBank/DDBJ databases">
        <title>Sequencing the genomes of 1000 actinobacteria strains.</title>
        <authorList>
            <person name="Klenk H.-P."/>
        </authorList>
    </citation>
    <scope>NUCLEOTIDE SEQUENCE [LARGE SCALE GENOMIC DNA]</scope>
    <source>
        <strain evidence="5 6">DSM 45258</strain>
    </source>
</reference>
<dbReference type="RefSeq" id="WP_083962401.1">
    <property type="nucleotide sequence ID" value="NZ_BDDI01000012.1"/>
</dbReference>
<comment type="caution">
    <text evidence="5">The sequence shown here is derived from an EMBL/GenBank/DDBJ whole genome shotgun (WGS) entry which is preliminary data.</text>
</comment>
<dbReference type="PRINTS" id="PR00455">
    <property type="entry name" value="HTHTETR"/>
</dbReference>
<dbReference type="AlphaFoldDB" id="A0A839RMI7"/>
<dbReference type="GO" id="GO:0000976">
    <property type="term" value="F:transcription cis-regulatory region binding"/>
    <property type="evidence" value="ECO:0007669"/>
    <property type="project" value="TreeGrafter"/>
</dbReference>
<evidence type="ECO:0000259" key="4">
    <source>
        <dbReference type="PROSITE" id="PS50977"/>
    </source>
</evidence>
<evidence type="ECO:0000313" key="6">
    <source>
        <dbReference type="Proteomes" id="UP000567922"/>
    </source>
</evidence>
<dbReference type="PANTHER" id="PTHR30055:SF226">
    <property type="entry name" value="HTH-TYPE TRANSCRIPTIONAL REGULATOR PKSA"/>
    <property type="match status" value="1"/>
</dbReference>
<dbReference type="InterPro" id="IPR023772">
    <property type="entry name" value="DNA-bd_HTH_TetR-type_CS"/>
</dbReference>
<evidence type="ECO:0000256" key="1">
    <source>
        <dbReference type="ARBA" id="ARBA00023125"/>
    </source>
</evidence>